<dbReference type="RefSeq" id="WP_009542528.1">
    <property type="nucleotide sequence ID" value="NZ_ANHY01000022.1"/>
</dbReference>
<proteinExistence type="predicted"/>
<dbReference type="eggNOG" id="COG2133">
    <property type="taxonomic scope" value="Bacteria"/>
</dbReference>
<dbReference type="EMBL" id="ANHY01000022">
    <property type="protein sequence ID" value="EKV26909.1"/>
    <property type="molecule type" value="Genomic_DNA"/>
</dbReference>
<keyword evidence="1" id="KW-0732">Signal</keyword>
<feature type="chain" id="PRO_5003929555" evidence="1">
    <location>
        <begin position="20"/>
        <end position="394"/>
    </location>
</feature>
<dbReference type="AlphaFoldDB" id="K9GQ95"/>
<gene>
    <name evidence="3" type="ORF">C882_2133</name>
</gene>
<dbReference type="InterPro" id="IPR012938">
    <property type="entry name" value="Glc/Sorbosone_DH"/>
</dbReference>
<keyword evidence="4" id="KW-1185">Reference proteome</keyword>
<dbReference type="Proteomes" id="UP000009881">
    <property type="component" value="Unassembled WGS sequence"/>
</dbReference>
<reference evidence="3 4" key="1">
    <citation type="journal article" date="2013" name="Genome Announc.">
        <title>Draft Genome Sequence of an Alphaproteobacterium, Caenispirillum salinarum AK4(T), Isolated from a Solar Saltern.</title>
        <authorList>
            <person name="Khatri I."/>
            <person name="Singh A."/>
            <person name="Korpole S."/>
            <person name="Pinnaka A.K."/>
            <person name="Subramanian S."/>
        </authorList>
    </citation>
    <scope>NUCLEOTIDE SEQUENCE [LARGE SCALE GENOMIC DNA]</scope>
    <source>
        <strain evidence="3 4">AK4</strain>
    </source>
</reference>
<dbReference type="Pfam" id="PF07995">
    <property type="entry name" value="GSDH"/>
    <property type="match status" value="1"/>
</dbReference>
<comment type="caution">
    <text evidence="3">The sequence shown here is derived from an EMBL/GenBank/DDBJ whole genome shotgun (WGS) entry which is preliminary data.</text>
</comment>
<dbReference type="SUPFAM" id="SSF50952">
    <property type="entry name" value="Soluble quinoprotein glucose dehydrogenase"/>
    <property type="match status" value="1"/>
</dbReference>
<evidence type="ECO:0000259" key="2">
    <source>
        <dbReference type="Pfam" id="PF07995"/>
    </source>
</evidence>
<dbReference type="PANTHER" id="PTHR19328:SF75">
    <property type="entry name" value="ALDOSE SUGAR DEHYDROGENASE YLII"/>
    <property type="match status" value="1"/>
</dbReference>
<dbReference type="OrthoDB" id="9770043at2"/>
<dbReference type="InterPro" id="IPR011041">
    <property type="entry name" value="Quinoprot_gluc/sorb_DH_b-prop"/>
</dbReference>
<accession>K9GQ95</accession>
<organism evidence="3 4">
    <name type="scientific">Caenispirillum salinarum AK4</name>
    <dbReference type="NCBI Taxonomy" id="1238182"/>
    <lineage>
        <taxon>Bacteria</taxon>
        <taxon>Pseudomonadati</taxon>
        <taxon>Pseudomonadota</taxon>
        <taxon>Alphaproteobacteria</taxon>
        <taxon>Rhodospirillales</taxon>
        <taxon>Novispirillaceae</taxon>
        <taxon>Caenispirillum</taxon>
    </lineage>
</organism>
<dbReference type="Gene3D" id="2.120.10.30">
    <property type="entry name" value="TolB, C-terminal domain"/>
    <property type="match status" value="1"/>
</dbReference>
<evidence type="ECO:0000313" key="4">
    <source>
        <dbReference type="Proteomes" id="UP000009881"/>
    </source>
</evidence>
<evidence type="ECO:0000256" key="1">
    <source>
        <dbReference type="SAM" id="SignalP"/>
    </source>
</evidence>
<dbReference type="STRING" id="1238182.C882_2133"/>
<dbReference type="InterPro" id="IPR011042">
    <property type="entry name" value="6-blade_b-propeller_TolB-like"/>
</dbReference>
<sequence length="394" mass="41879">MRGVLLGALMLLVAPAARAADAFPDSVDAFHGTLGLEVLTDQLHYPWSVVFLPDGDMLVTEKHPGRLRRVAMDGTVGPALAGLPPIYAEGNGGLLGLALDPEFAANRRIYFAYSEAGEGTGTWGNNADETQEAGLNVARAVLHEDRVSDVEVIFRQAPKVADVRDFGGRLAFAPDGTLFIGTGDRFLQAGVQDLSTTVGKLIRINPDGSVPADNPFVGRTDAEPAIWSFGHRNILGLAVHPDTGAVWELELGPLGGDELNIPAAGENHGWPLVSWGRHYEGQAIPSPSTRPDLADAVFHWTPVISPSGMTFYTGTGGGIADWAGNLLLGGLSSESLTRLTLSDARVVGDERIYLGTRIRDVAEGPDGAVYLLTDESDGKIVRVTMQERAAKTLE</sequence>
<feature type="signal peptide" evidence="1">
    <location>
        <begin position="1"/>
        <end position="19"/>
    </location>
</feature>
<protein>
    <submittedName>
        <fullName evidence="3">PQQ-dependent oxidoreductase, gdhB family</fullName>
    </submittedName>
</protein>
<dbReference type="PATRIC" id="fig|1238182.3.peg.4087"/>
<feature type="domain" description="Glucose/Sorbosone dehydrogenase" evidence="2">
    <location>
        <begin position="43"/>
        <end position="382"/>
    </location>
</feature>
<dbReference type="PANTHER" id="PTHR19328">
    <property type="entry name" value="HEDGEHOG-INTERACTING PROTEIN"/>
    <property type="match status" value="1"/>
</dbReference>
<evidence type="ECO:0000313" key="3">
    <source>
        <dbReference type="EMBL" id="EKV26909.1"/>
    </source>
</evidence>
<name>K9GQ95_9PROT</name>